<dbReference type="EMBL" id="GL876972">
    <property type="protein sequence ID" value="KLU89278.1"/>
    <property type="molecule type" value="Genomic_DNA"/>
</dbReference>
<evidence type="ECO:0000313" key="4">
    <source>
        <dbReference type="Proteomes" id="UP000011715"/>
    </source>
</evidence>
<dbReference type="VEuPathDB" id="FungiDB:MAPG_08252"/>
<dbReference type="EMBL" id="ADBL01001993">
    <property type="status" value="NOT_ANNOTATED_CDS"/>
    <property type="molecule type" value="Genomic_DNA"/>
</dbReference>
<evidence type="ECO:0000313" key="3">
    <source>
        <dbReference type="EnsemblFungi" id="MAPG_08252T0"/>
    </source>
</evidence>
<evidence type="ECO:0000256" key="1">
    <source>
        <dbReference type="SAM" id="MobiDB-lite"/>
    </source>
</evidence>
<reference evidence="3" key="4">
    <citation type="journal article" date="2015" name="G3 (Bethesda)">
        <title>Genome sequences of three phytopathogenic species of the Magnaporthaceae family of fungi.</title>
        <authorList>
            <person name="Okagaki L.H."/>
            <person name="Nunes C.C."/>
            <person name="Sailsbery J."/>
            <person name="Clay B."/>
            <person name="Brown D."/>
            <person name="John T."/>
            <person name="Oh Y."/>
            <person name="Young N."/>
            <person name="Fitzgerald M."/>
            <person name="Haas B.J."/>
            <person name="Zeng Q."/>
            <person name="Young S."/>
            <person name="Adiconis X."/>
            <person name="Fan L."/>
            <person name="Levin J.Z."/>
            <person name="Mitchell T.K."/>
            <person name="Okubara P.A."/>
            <person name="Farman M.L."/>
            <person name="Kohn L.M."/>
            <person name="Birren B."/>
            <person name="Ma L.-J."/>
            <person name="Dean R.A."/>
        </authorList>
    </citation>
    <scope>NUCLEOTIDE SEQUENCE</scope>
    <source>
        <strain evidence="3">ATCC 64411 / 73-15</strain>
    </source>
</reference>
<feature type="region of interest" description="Disordered" evidence="1">
    <location>
        <begin position="175"/>
        <end position="220"/>
    </location>
</feature>
<proteinExistence type="predicted"/>
<name>A0A0C4E6V5_MAGP6</name>
<dbReference type="EnsemblFungi" id="MAPG_08252T0">
    <property type="protein sequence ID" value="MAPG_08252T0"/>
    <property type="gene ID" value="MAPG_08252"/>
</dbReference>
<organism evidence="3 4">
    <name type="scientific">Magnaporthiopsis poae (strain ATCC 64411 / 73-15)</name>
    <name type="common">Kentucky bluegrass fungus</name>
    <name type="synonym">Magnaporthe poae</name>
    <dbReference type="NCBI Taxonomy" id="644358"/>
    <lineage>
        <taxon>Eukaryota</taxon>
        <taxon>Fungi</taxon>
        <taxon>Dikarya</taxon>
        <taxon>Ascomycota</taxon>
        <taxon>Pezizomycotina</taxon>
        <taxon>Sordariomycetes</taxon>
        <taxon>Sordariomycetidae</taxon>
        <taxon>Magnaporthales</taxon>
        <taxon>Magnaporthaceae</taxon>
        <taxon>Magnaporthiopsis</taxon>
    </lineage>
</organism>
<dbReference type="Proteomes" id="UP000011715">
    <property type="component" value="Unassembled WGS sequence"/>
</dbReference>
<keyword evidence="4" id="KW-1185">Reference proteome</keyword>
<reference evidence="2" key="2">
    <citation type="submission" date="2010-05" db="EMBL/GenBank/DDBJ databases">
        <title>The Genome Sequence of Magnaporthe poae strain ATCC 64411.</title>
        <authorList>
            <consortium name="The Broad Institute Genome Sequencing Platform"/>
            <consortium name="Broad Institute Genome Sequencing Center for Infectious Disease"/>
            <person name="Ma L.-J."/>
            <person name="Dead R."/>
            <person name="Young S."/>
            <person name="Zeng Q."/>
            <person name="Koehrsen M."/>
            <person name="Alvarado L."/>
            <person name="Berlin A."/>
            <person name="Chapman S.B."/>
            <person name="Chen Z."/>
            <person name="Freedman E."/>
            <person name="Gellesch M."/>
            <person name="Goldberg J."/>
            <person name="Griggs A."/>
            <person name="Gujja S."/>
            <person name="Heilman E.R."/>
            <person name="Heiman D."/>
            <person name="Hepburn T."/>
            <person name="Howarth C."/>
            <person name="Jen D."/>
            <person name="Larson L."/>
            <person name="Mehta T."/>
            <person name="Neiman D."/>
            <person name="Pearson M."/>
            <person name="Roberts A."/>
            <person name="Saif S."/>
            <person name="Shea T."/>
            <person name="Shenoy N."/>
            <person name="Sisk P."/>
            <person name="Stolte C."/>
            <person name="Sykes S."/>
            <person name="Walk T."/>
            <person name="White J."/>
            <person name="Yandava C."/>
            <person name="Haas B."/>
            <person name="Nusbaum C."/>
            <person name="Birren B."/>
        </authorList>
    </citation>
    <scope>NUCLEOTIDE SEQUENCE</scope>
    <source>
        <strain evidence="2">ATCC 64411</strain>
    </source>
</reference>
<accession>A0A0C4E6V5</accession>
<reference evidence="3" key="5">
    <citation type="submission" date="2015-06" db="UniProtKB">
        <authorList>
            <consortium name="EnsemblFungi"/>
        </authorList>
    </citation>
    <scope>IDENTIFICATION</scope>
    <source>
        <strain evidence="3">ATCC 64411</strain>
    </source>
</reference>
<gene>
    <name evidence="2" type="ORF">MAPG_08252</name>
</gene>
<dbReference type="AlphaFoldDB" id="A0A0C4E6V5"/>
<evidence type="ECO:0000313" key="2">
    <source>
        <dbReference type="EMBL" id="KLU89278.1"/>
    </source>
</evidence>
<reference evidence="2" key="3">
    <citation type="submission" date="2011-03" db="EMBL/GenBank/DDBJ databases">
        <title>Annotation of Magnaporthe poae ATCC 64411.</title>
        <authorList>
            <person name="Ma L.-J."/>
            <person name="Dead R."/>
            <person name="Young S.K."/>
            <person name="Zeng Q."/>
            <person name="Gargeya S."/>
            <person name="Fitzgerald M."/>
            <person name="Haas B."/>
            <person name="Abouelleil A."/>
            <person name="Alvarado L."/>
            <person name="Arachchi H.M."/>
            <person name="Berlin A."/>
            <person name="Brown A."/>
            <person name="Chapman S.B."/>
            <person name="Chen Z."/>
            <person name="Dunbar C."/>
            <person name="Freedman E."/>
            <person name="Gearin G."/>
            <person name="Gellesch M."/>
            <person name="Goldberg J."/>
            <person name="Griggs A."/>
            <person name="Gujja S."/>
            <person name="Heiman D."/>
            <person name="Howarth C."/>
            <person name="Larson L."/>
            <person name="Lui A."/>
            <person name="MacDonald P.J.P."/>
            <person name="Mehta T."/>
            <person name="Montmayeur A."/>
            <person name="Murphy C."/>
            <person name="Neiman D."/>
            <person name="Pearson M."/>
            <person name="Priest M."/>
            <person name="Roberts A."/>
            <person name="Saif S."/>
            <person name="Shea T."/>
            <person name="Shenoy N."/>
            <person name="Sisk P."/>
            <person name="Stolte C."/>
            <person name="Sykes S."/>
            <person name="Yandava C."/>
            <person name="Wortman J."/>
            <person name="Nusbaum C."/>
            <person name="Birren B."/>
        </authorList>
    </citation>
    <scope>NUCLEOTIDE SEQUENCE</scope>
    <source>
        <strain evidence="2">ATCC 64411</strain>
    </source>
</reference>
<sequence>MNQPTGKLYITWLTVSTRPDTRGKKEHGDGGERERGSVCARASWGLLTLSMKLTKDVTCTYLGRSLVLHISPSTRGIHNMPCQPVTVRTGGGGLMEREGWIRRHDRKEKEKSAPPPTYWSARKGKGKFHVAALPASCQRPKRSARCLFWIGRRSGRLGFKLKLACHLRWSALVSSRSSGLPTPSGCVPDPPSRTALAGSTPTGDTLARAGSACEPPQAIR</sequence>
<reference evidence="4" key="1">
    <citation type="submission" date="2010-05" db="EMBL/GenBank/DDBJ databases">
        <title>The genome sequence of Magnaporthe poae strain ATCC 64411.</title>
        <authorList>
            <person name="Ma L.-J."/>
            <person name="Dead R."/>
            <person name="Young S."/>
            <person name="Zeng Q."/>
            <person name="Koehrsen M."/>
            <person name="Alvarado L."/>
            <person name="Berlin A."/>
            <person name="Chapman S.B."/>
            <person name="Chen Z."/>
            <person name="Freedman E."/>
            <person name="Gellesch M."/>
            <person name="Goldberg J."/>
            <person name="Griggs A."/>
            <person name="Gujja S."/>
            <person name="Heilman E.R."/>
            <person name="Heiman D."/>
            <person name="Hepburn T."/>
            <person name="Howarth C."/>
            <person name="Jen D."/>
            <person name="Larson L."/>
            <person name="Mehta T."/>
            <person name="Neiman D."/>
            <person name="Pearson M."/>
            <person name="Roberts A."/>
            <person name="Saif S."/>
            <person name="Shea T."/>
            <person name="Shenoy N."/>
            <person name="Sisk P."/>
            <person name="Stolte C."/>
            <person name="Sykes S."/>
            <person name="Walk T."/>
            <person name="White J."/>
            <person name="Yandava C."/>
            <person name="Haas B."/>
            <person name="Nusbaum C."/>
            <person name="Birren B."/>
        </authorList>
    </citation>
    <scope>NUCLEOTIDE SEQUENCE [LARGE SCALE GENOMIC DNA]</scope>
    <source>
        <strain evidence="4">ATCC 64411 / 73-15</strain>
    </source>
</reference>
<protein>
    <submittedName>
        <fullName evidence="2 3">Uncharacterized protein</fullName>
    </submittedName>
</protein>